<evidence type="ECO:0000256" key="2">
    <source>
        <dbReference type="ARBA" id="ARBA00005419"/>
    </source>
</evidence>
<comment type="function">
    <text evidence="1 5">Hydrolyzes diadenosine 5',5'''-P1,P4-tetraphosphate to yield ADP.</text>
</comment>
<protein>
    <recommendedName>
        <fullName evidence="5">Bis(5'-nucleosyl)-tetraphosphatase, symmetrical</fullName>
        <ecNumber evidence="5">3.6.1.41</ecNumber>
    </recommendedName>
    <alternativeName>
        <fullName evidence="5">Ap4A hydrolase</fullName>
    </alternativeName>
    <alternativeName>
        <fullName evidence="5">Diadenosine 5',5'''-P1,P4-tetraphosphate pyrophosphohydrolase</fullName>
    </alternativeName>
    <alternativeName>
        <fullName evidence="5">Diadenosine tetraphosphatase</fullName>
    </alternativeName>
</protein>
<dbReference type="SUPFAM" id="SSF56300">
    <property type="entry name" value="Metallo-dependent phosphatases"/>
    <property type="match status" value="1"/>
</dbReference>
<reference evidence="7 8" key="1">
    <citation type="submission" date="2020-09" db="EMBL/GenBank/DDBJ databases">
        <title>Genome sequence of the banana aphid, Pentalonia nigronervosa Coquerel (Hemiptera: Aphididae) and its symbionts.</title>
        <authorList>
            <person name="Mathers T.C."/>
            <person name="Mugford S.T."/>
            <person name="Hogenhout S.A."/>
            <person name="Tripathi L."/>
        </authorList>
    </citation>
    <scope>NUCLEOTIDE SEQUENCE [LARGE SCALE GENOMIC DNA]</scope>
    <source>
        <strain evidence="7">Ba4</strain>
    </source>
</reference>
<evidence type="ECO:0000256" key="1">
    <source>
        <dbReference type="ARBA" id="ARBA00003413"/>
    </source>
</evidence>
<dbReference type="InterPro" id="IPR004617">
    <property type="entry name" value="ApaH"/>
</dbReference>
<dbReference type="PANTHER" id="PTHR40942">
    <property type="match status" value="1"/>
</dbReference>
<dbReference type="NCBIfam" id="TIGR00668">
    <property type="entry name" value="apaH"/>
    <property type="match status" value="1"/>
</dbReference>
<evidence type="ECO:0000313" key="7">
    <source>
        <dbReference type="EMBL" id="QNS01872.1"/>
    </source>
</evidence>
<dbReference type="Pfam" id="PF00149">
    <property type="entry name" value="Metallophos"/>
    <property type="match status" value="1"/>
</dbReference>
<accession>A0A7H1AZG7</accession>
<dbReference type="InterPro" id="IPR004843">
    <property type="entry name" value="Calcineurin-like_PHP"/>
</dbReference>
<sequence length="271" mass="31780">MSTYFIGDIHGCFNELQLLLKKVLFNHKKDDLWITGDLVSRGPDSLKVLRYLYTLKDRVKIVLGNHDLNLISIYAGIKSNKKENGFDELLSAADSSNLINWLRRQSLLQIDEKRKIIMTHAGVSPQWNISTLKLYACMIHDFLSSKNYSLFLELIYNNNINFWSKKLNRLDRLRYSVNALTRMRYCYLNGRLNMLCKASPNIIHHSLYPWFRMKGNISQEYSIVFGHWSSLRGFDIPKPFFSLDTGCCWGGELTMLRWEDKKRFSQPKIHV</sequence>
<keyword evidence="3 5" id="KW-0378">Hydrolase</keyword>
<dbReference type="InterPro" id="IPR029052">
    <property type="entry name" value="Metallo-depent_PP-like"/>
</dbReference>
<dbReference type="PIRSF" id="PIRSF000903">
    <property type="entry name" value="B5n-ttraPtase_sm"/>
    <property type="match status" value="1"/>
</dbReference>
<dbReference type="GO" id="GO:0008803">
    <property type="term" value="F:bis(5'-nucleosyl)-tetraphosphatase (symmetrical) activity"/>
    <property type="evidence" value="ECO:0007669"/>
    <property type="project" value="UniProtKB-UniRule"/>
</dbReference>
<dbReference type="Proteomes" id="UP000516346">
    <property type="component" value="Chromosome"/>
</dbReference>
<evidence type="ECO:0000256" key="4">
    <source>
        <dbReference type="ARBA" id="ARBA00049417"/>
    </source>
</evidence>
<comment type="similarity">
    <text evidence="2 5">Belongs to the Ap4A hydrolase family.</text>
</comment>
<evidence type="ECO:0000313" key="8">
    <source>
        <dbReference type="Proteomes" id="UP000516346"/>
    </source>
</evidence>
<dbReference type="EC" id="3.6.1.41" evidence="5"/>
<comment type="catalytic activity">
    <reaction evidence="4 5">
        <text>P(1),P(4)-bis(5'-adenosyl) tetraphosphate + H2O = 2 ADP + 2 H(+)</text>
        <dbReference type="Rhea" id="RHEA:24252"/>
        <dbReference type="ChEBI" id="CHEBI:15377"/>
        <dbReference type="ChEBI" id="CHEBI:15378"/>
        <dbReference type="ChEBI" id="CHEBI:58141"/>
        <dbReference type="ChEBI" id="CHEBI:456216"/>
        <dbReference type="EC" id="3.6.1.41"/>
    </reaction>
</comment>
<dbReference type="PANTHER" id="PTHR40942:SF4">
    <property type="entry name" value="CYTOCHROME C5"/>
    <property type="match status" value="1"/>
</dbReference>
<evidence type="ECO:0000256" key="5">
    <source>
        <dbReference type="HAMAP-Rule" id="MF_00199"/>
    </source>
</evidence>
<dbReference type="CDD" id="cd07422">
    <property type="entry name" value="MPP_ApaH"/>
    <property type="match status" value="1"/>
</dbReference>
<proteinExistence type="inferred from homology"/>
<evidence type="ECO:0000259" key="6">
    <source>
        <dbReference type="Pfam" id="PF00149"/>
    </source>
</evidence>
<dbReference type="Gene3D" id="3.60.21.10">
    <property type="match status" value="1"/>
</dbReference>
<evidence type="ECO:0000256" key="3">
    <source>
        <dbReference type="ARBA" id="ARBA00022801"/>
    </source>
</evidence>
<dbReference type="HAMAP" id="MF_00199">
    <property type="entry name" value="ApaH"/>
    <property type="match status" value="1"/>
</dbReference>
<name>A0A7H1AZG7_9GAMM</name>
<feature type="domain" description="Calcineurin-like phosphoesterase" evidence="6">
    <location>
        <begin position="1"/>
        <end position="165"/>
    </location>
</feature>
<dbReference type="EMBL" id="CP061275">
    <property type="protein sequence ID" value="QNS01872.1"/>
    <property type="molecule type" value="Genomic_DNA"/>
</dbReference>
<dbReference type="AlphaFoldDB" id="A0A7H1AZG7"/>
<dbReference type="NCBIfam" id="NF001204">
    <property type="entry name" value="PRK00166.1"/>
    <property type="match status" value="1"/>
</dbReference>
<organism evidence="7 8">
    <name type="scientific">Buchnera aphidicola</name>
    <name type="common">Pentalonia nigronervosa</name>
    <dbReference type="NCBI Taxonomy" id="1309793"/>
    <lineage>
        <taxon>Bacteria</taxon>
        <taxon>Pseudomonadati</taxon>
        <taxon>Pseudomonadota</taxon>
        <taxon>Gammaproteobacteria</taxon>
        <taxon>Enterobacterales</taxon>
        <taxon>Erwiniaceae</taxon>
        <taxon>Buchnera</taxon>
    </lineage>
</organism>
<gene>
    <name evidence="5" type="primary">apaH</name>
    <name evidence="7" type="ORF">ICW73_00055</name>
</gene>